<keyword evidence="2" id="KW-1185">Reference proteome</keyword>
<name>A0A1I4Z6R3_9FLAO</name>
<organism evidence="1 2">
    <name type="scientific">Salegentibacter flavus</name>
    <dbReference type="NCBI Taxonomy" id="287099"/>
    <lineage>
        <taxon>Bacteria</taxon>
        <taxon>Pseudomonadati</taxon>
        <taxon>Bacteroidota</taxon>
        <taxon>Flavobacteriia</taxon>
        <taxon>Flavobacteriales</taxon>
        <taxon>Flavobacteriaceae</taxon>
        <taxon>Salegentibacter</taxon>
    </lineage>
</organism>
<gene>
    <name evidence="1" type="ORF">SAMN05660413_01144</name>
</gene>
<sequence>MKKLIFSIVFMGIVFSSYAQKVIRLDEVTMELSSEALKLDPDSHALTVSIPEKYTGHFNESPLRFVRENFDIQKFIAANRDSDYDIYEVSFKTNKGDLKVKFNEQGELLTSHQVFKNVKMPYETTVSILKQNPNYSIVGNKHIASSRNSWVLDKEFYKIKLRNGSKSKNIKVNLDKSGMGKIAAM</sequence>
<dbReference type="AlphaFoldDB" id="A0A1I4Z6R3"/>
<dbReference type="STRING" id="287099.SAMN05660413_01144"/>
<protein>
    <recommendedName>
        <fullName evidence="3">Beta-lactamase-inhibitor-like, PepSY-like</fullName>
    </recommendedName>
</protein>
<dbReference type="RefSeq" id="WP_093407007.1">
    <property type="nucleotide sequence ID" value="NZ_FOVL01000005.1"/>
</dbReference>
<dbReference type="EMBL" id="FOVL01000005">
    <property type="protein sequence ID" value="SFN45965.1"/>
    <property type="molecule type" value="Genomic_DNA"/>
</dbReference>
<evidence type="ECO:0000313" key="2">
    <source>
        <dbReference type="Proteomes" id="UP000199153"/>
    </source>
</evidence>
<proteinExistence type="predicted"/>
<dbReference type="OrthoDB" id="1442029at2"/>
<dbReference type="Proteomes" id="UP000199153">
    <property type="component" value="Unassembled WGS sequence"/>
</dbReference>
<accession>A0A1I4Z6R3</accession>
<evidence type="ECO:0008006" key="3">
    <source>
        <dbReference type="Google" id="ProtNLM"/>
    </source>
</evidence>
<reference evidence="1 2" key="1">
    <citation type="submission" date="2016-10" db="EMBL/GenBank/DDBJ databases">
        <authorList>
            <person name="de Groot N.N."/>
        </authorList>
    </citation>
    <scope>NUCLEOTIDE SEQUENCE [LARGE SCALE GENOMIC DNA]</scope>
    <source>
        <strain evidence="1 2">DSM 17794</strain>
    </source>
</reference>
<evidence type="ECO:0000313" key="1">
    <source>
        <dbReference type="EMBL" id="SFN45965.1"/>
    </source>
</evidence>